<evidence type="ECO:0000256" key="1">
    <source>
        <dbReference type="SAM" id="MobiDB-lite"/>
    </source>
</evidence>
<accession>A0A2R6XL48</accession>
<dbReference type="Proteomes" id="UP000244005">
    <property type="component" value="Unassembled WGS sequence"/>
</dbReference>
<organism evidence="2 3">
    <name type="scientific">Marchantia polymorpha</name>
    <name type="common">Common liverwort</name>
    <name type="synonym">Marchantia aquatica</name>
    <dbReference type="NCBI Taxonomy" id="3197"/>
    <lineage>
        <taxon>Eukaryota</taxon>
        <taxon>Viridiplantae</taxon>
        <taxon>Streptophyta</taxon>
        <taxon>Embryophyta</taxon>
        <taxon>Marchantiophyta</taxon>
        <taxon>Marchantiopsida</taxon>
        <taxon>Marchantiidae</taxon>
        <taxon>Marchantiales</taxon>
        <taxon>Marchantiaceae</taxon>
        <taxon>Marchantia</taxon>
    </lineage>
</organism>
<reference evidence="3" key="1">
    <citation type="journal article" date="2017" name="Cell">
        <title>Insights into land plant evolution garnered from the Marchantia polymorpha genome.</title>
        <authorList>
            <person name="Bowman J.L."/>
            <person name="Kohchi T."/>
            <person name="Yamato K.T."/>
            <person name="Jenkins J."/>
            <person name="Shu S."/>
            <person name="Ishizaki K."/>
            <person name="Yamaoka S."/>
            <person name="Nishihama R."/>
            <person name="Nakamura Y."/>
            <person name="Berger F."/>
            <person name="Adam C."/>
            <person name="Aki S.S."/>
            <person name="Althoff F."/>
            <person name="Araki T."/>
            <person name="Arteaga-Vazquez M.A."/>
            <person name="Balasubrmanian S."/>
            <person name="Barry K."/>
            <person name="Bauer D."/>
            <person name="Boehm C.R."/>
            <person name="Briginshaw L."/>
            <person name="Caballero-Perez J."/>
            <person name="Catarino B."/>
            <person name="Chen F."/>
            <person name="Chiyoda S."/>
            <person name="Chovatia M."/>
            <person name="Davies K.M."/>
            <person name="Delmans M."/>
            <person name="Demura T."/>
            <person name="Dierschke T."/>
            <person name="Dolan L."/>
            <person name="Dorantes-Acosta A.E."/>
            <person name="Eklund D.M."/>
            <person name="Florent S.N."/>
            <person name="Flores-Sandoval E."/>
            <person name="Fujiyama A."/>
            <person name="Fukuzawa H."/>
            <person name="Galik B."/>
            <person name="Grimanelli D."/>
            <person name="Grimwood J."/>
            <person name="Grossniklaus U."/>
            <person name="Hamada T."/>
            <person name="Haseloff J."/>
            <person name="Hetherington A.J."/>
            <person name="Higo A."/>
            <person name="Hirakawa Y."/>
            <person name="Hundley H.N."/>
            <person name="Ikeda Y."/>
            <person name="Inoue K."/>
            <person name="Inoue S.I."/>
            <person name="Ishida S."/>
            <person name="Jia Q."/>
            <person name="Kakita M."/>
            <person name="Kanazawa T."/>
            <person name="Kawai Y."/>
            <person name="Kawashima T."/>
            <person name="Kennedy M."/>
            <person name="Kinose K."/>
            <person name="Kinoshita T."/>
            <person name="Kohara Y."/>
            <person name="Koide E."/>
            <person name="Komatsu K."/>
            <person name="Kopischke S."/>
            <person name="Kubo M."/>
            <person name="Kyozuka J."/>
            <person name="Lagercrantz U."/>
            <person name="Lin S.S."/>
            <person name="Lindquist E."/>
            <person name="Lipzen A.M."/>
            <person name="Lu C.W."/>
            <person name="De Luna E."/>
            <person name="Martienssen R.A."/>
            <person name="Minamino N."/>
            <person name="Mizutani M."/>
            <person name="Mizutani M."/>
            <person name="Mochizuki N."/>
            <person name="Monte I."/>
            <person name="Mosher R."/>
            <person name="Nagasaki H."/>
            <person name="Nakagami H."/>
            <person name="Naramoto S."/>
            <person name="Nishitani K."/>
            <person name="Ohtani M."/>
            <person name="Okamoto T."/>
            <person name="Okumura M."/>
            <person name="Phillips J."/>
            <person name="Pollak B."/>
            <person name="Reinders A."/>
            <person name="Rovekamp M."/>
            <person name="Sano R."/>
            <person name="Sawa S."/>
            <person name="Schmid M.W."/>
            <person name="Shirakawa M."/>
            <person name="Solano R."/>
            <person name="Spunde A."/>
            <person name="Suetsugu N."/>
            <person name="Sugano S."/>
            <person name="Sugiyama A."/>
            <person name="Sun R."/>
            <person name="Suzuki Y."/>
            <person name="Takenaka M."/>
            <person name="Takezawa D."/>
            <person name="Tomogane H."/>
            <person name="Tsuzuki M."/>
            <person name="Ueda T."/>
            <person name="Umeda M."/>
            <person name="Ward J.M."/>
            <person name="Watanabe Y."/>
            <person name="Yazaki K."/>
            <person name="Yokoyama R."/>
            <person name="Yoshitake Y."/>
            <person name="Yotsui I."/>
            <person name="Zachgo S."/>
            <person name="Schmutz J."/>
        </authorList>
    </citation>
    <scope>NUCLEOTIDE SEQUENCE [LARGE SCALE GENOMIC DNA]</scope>
    <source>
        <strain evidence="3">Tak-1</strain>
    </source>
</reference>
<proteinExistence type="predicted"/>
<dbReference type="EMBL" id="KZ772682">
    <property type="protein sequence ID" value="PTQ46786.1"/>
    <property type="molecule type" value="Genomic_DNA"/>
</dbReference>
<name>A0A2R6XL48_MARPO</name>
<feature type="region of interest" description="Disordered" evidence="1">
    <location>
        <begin position="46"/>
        <end position="68"/>
    </location>
</feature>
<protein>
    <submittedName>
        <fullName evidence="2">Uncharacterized protein</fullName>
    </submittedName>
</protein>
<feature type="compositionally biased region" description="Basic and acidic residues" evidence="1">
    <location>
        <begin position="49"/>
        <end position="63"/>
    </location>
</feature>
<evidence type="ECO:0000313" key="2">
    <source>
        <dbReference type="EMBL" id="PTQ46786.1"/>
    </source>
</evidence>
<keyword evidence="3" id="KW-1185">Reference proteome</keyword>
<dbReference type="AlphaFoldDB" id="A0A2R6XL48"/>
<sequence length="85" mass="9459">MEPIDDQTRSLEIFRPNSSGWYTRCANSASRLTGRRYCGAAAALGPRSARGDETRGLDPEARCHGPGRRKGAWQRSCISWVVTYL</sequence>
<gene>
    <name evidence="2" type="ORF">MARPO_0010s0162</name>
</gene>
<evidence type="ECO:0000313" key="3">
    <source>
        <dbReference type="Proteomes" id="UP000244005"/>
    </source>
</evidence>